<accession>A0A2H0WSJ2</accession>
<dbReference type="InterPro" id="IPR012902">
    <property type="entry name" value="N_methyl_site"/>
</dbReference>
<evidence type="ECO:0008006" key="4">
    <source>
        <dbReference type="Google" id="ProtNLM"/>
    </source>
</evidence>
<evidence type="ECO:0000313" key="3">
    <source>
        <dbReference type="Proteomes" id="UP000231198"/>
    </source>
</evidence>
<evidence type="ECO:0000313" key="2">
    <source>
        <dbReference type="EMBL" id="PIS15652.1"/>
    </source>
</evidence>
<proteinExistence type="predicted"/>
<keyword evidence="1" id="KW-0812">Transmembrane</keyword>
<gene>
    <name evidence="2" type="ORF">COT62_02750</name>
</gene>
<protein>
    <recommendedName>
        <fullName evidence="4">Prepilin-type N-terminal cleavage/methylation domain-containing protein</fullName>
    </recommendedName>
</protein>
<organism evidence="2 3">
    <name type="scientific">Candidatus Roizmanbacteria bacterium CG09_land_8_20_14_0_10_41_9</name>
    <dbReference type="NCBI Taxonomy" id="1974850"/>
    <lineage>
        <taxon>Bacteria</taxon>
        <taxon>Candidatus Roizmaniibacteriota</taxon>
    </lineage>
</organism>
<dbReference type="Proteomes" id="UP000231198">
    <property type="component" value="Unassembled WGS sequence"/>
</dbReference>
<evidence type="ECO:0000256" key="1">
    <source>
        <dbReference type="SAM" id="Phobius"/>
    </source>
</evidence>
<sequence>MGMNKKGFSFIELVVVMGVIGVSLPVLFAIFFGVANQQVKIQRLSEVKRQGDYVLNVMETIIRSEAKNIFQTYSAPTFSNERCAATGSSYQSSSGTNFYFKDKSGNEFRFYILSDKIASESSKLTSTRELTTSNVRISDFVISCTRNNIGTPALVTIAFGVDYNTASTRVEETTAVLHYQTSIKLRN</sequence>
<reference evidence="3" key="1">
    <citation type="submission" date="2017-09" db="EMBL/GenBank/DDBJ databases">
        <title>Depth-based differentiation of microbial function through sediment-hosted aquifers and enrichment of novel symbionts in the deep terrestrial subsurface.</title>
        <authorList>
            <person name="Probst A.J."/>
            <person name="Ladd B."/>
            <person name="Jarett J.K."/>
            <person name="Geller-Mcgrath D.E."/>
            <person name="Sieber C.M.K."/>
            <person name="Emerson J.B."/>
            <person name="Anantharaman K."/>
            <person name="Thomas B.C."/>
            <person name="Malmstrom R."/>
            <person name="Stieglmeier M."/>
            <person name="Klingl A."/>
            <person name="Woyke T."/>
            <person name="Ryan C.M."/>
            <person name="Banfield J.F."/>
        </authorList>
    </citation>
    <scope>NUCLEOTIDE SEQUENCE [LARGE SCALE GENOMIC DNA]</scope>
</reference>
<name>A0A2H0WSJ2_9BACT</name>
<keyword evidence="1" id="KW-0472">Membrane</keyword>
<dbReference type="AlphaFoldDB" id="A0A2H0WSJ2"/>
<dbReference type="NCBIfam" id="TIGR02532">
    <property type="entry name" value="IV_pilin_GFxxxE"/>
    <property type="match status" value="1"/>
</dbReference>
<feature type="transmembrane region" description="Helical" evidence="1">
    <location>
        <begin position="12"/>
        <end position="35"/>
    </location>
</feature>
<keyword evidence="1" id="KW-1133">Transmembrane helix</keyword>
<dbReference type="EMBL" id="PEZG01000057">
    <property type="protein sequence ID" value="PIS15652.1"/>
    <property type="molecule type" value="Genomic_DNA"/>
</dbReference>
<comment type="caution">
    <text evidence="2">The sequence shown here is derived from an EMBL/GenBank/DDBJ whole genome shotgun (WGS) entry which is preliminary data.</text>
</comment>